<evidence type="ECO:0000256" key="6">
    <source>
        <dbReference type="ARBA" id="ARBA00022989"/>
    </source>
</evidence>
<protein>
    <recommendedName>
        <fullName evidence="10">MICOS complex subunit MIC10</fullName>
    </recommendedName>
</protein>
<comment type="function">
    <text evidence="1">Component of the MICOS complex, a large protein complex of the mitochondrial inner membrane that plays crucial roles in the maintenance of crista junctions, inner membrane architecture, and formation of contact sites to the outer membrane.</text>
</comment>
<proteinExistence type="inferred from homology"/>
<dbReference type="EMBL" id="LNRQ01000005">
    <property type="protein sequence ID" value="KZM94200.1"/>
    <property type="molecule type" value="Genomic_DNA"/>
</dbReference>
<evidence type="ECO:0000313" key="9">
    <source>
        <dbReference type="EMBL" id="KZM94200.1"/>
    </source>
</evidence>
<keyword evidence="8" id="KW-0472">Membrane</keyword>
<evidence type="ECO:0000256" key="1">
    <source>
        <dbReference type="ARBA" id="ARBA00002689"/>
    </source>
</evidence>
<evidence type="ECO:0000256" key="5">
    <source>
        <dbReference type="ARBA" id="ARBA00022792"/>
    </source>
</evidence>
<comment type="subcellular location">
    <subcellularLocation>
        <location evidence="2">Mitochondrion inner membrane</location>
        <topology evidence="2">Single-pass membrane protein</topology>
    </subcellularLocation>
</comment>
<keyword evidence="7" id="KW-0496">Mitochondrion</keyword>
<organism evidence="9">
    <name type="scientific">Daucus carota subsp. sativus</name>
    <name type="common">Carrot</name>
    <dbReference type="NCBI Taxonomy" id="79200"/>
    <lineage>
        <taxon>Eukaryota</taxon>
        <taxon>Viridiplantae</taxon>
        <taxon>Streptophyta</taxon>
        <taxon>Embryophyta</taxon>
        <taxon>Tracheophyta</taxon>
        <taxon>Spermatophyta</taxon>
        <taxon>Magnoliopsida</taxon>
        <taxon>eudicotyledons</taxon>
        <taxon>Gunneridae</taxon>
        <taxon>Pentapetalae</taxon>
        <taxon>asterids</taxon>
        <taxon>campanulids</taxon>
        <taxon>Apiales</taxon>
        <taxon>Apiaceae</taxon>
        <taxon>Apioideae</taxon>
        <taxon>Scandiceae</taxon>
        <taxon>Daucinae</taxon>
        <taxon>Daucus</taxon>
        <taxon>Daucus sect. Daucus</taxon>
    </lineage>
</organism>
<dbReference type="AlphaFoldDB" id="A0A162A2K6"/>
<keyword evidence="5" id="KW-0999">Mitochondrion inner membrane</keyword>
<accession>A0A162A2K6</accession>
<sequence>MAENRRGGYDINDKWDACLDLGIRRFVYSSFAGAASALLFFRTPATRWASVAFGAGLGIGSAYTECSIKFDGASTKVWPVLTLTLITICYCEDSDLNHAIRSCVFFADVSCNIAYLLMLVFEVQNL</sequence>
<keyword evidence="4" id="KW-0812">Transmembrane</keyword>
<evidence type="ECO:0000256" key="8">
    <source>
        <dbReference type="ARBA" id="ARBA00023136"/>
    </source>
</evidence>
<dbReference type="PANTHER" id="PTHR21304">
    <property type="entry name" value="MICOS COMPLEX SUBUNIT MIC10"/>
    <property type="match status" value="1"/>
</dbReference>
<dbReference type="PANTHER" id="PTHR21304:SF0">
    <property type="entry name" value="MICOS COMPLEX SUBUNIT MIC10"/>
    <property type="match status" value="1"/>
</dbReference>
<evidence type="ECO:0000256" key="3">
    <source>
        <dbReference type="ARBA" id="ARBA00006792"/>
    </source>
</evidence>
<evidence type="ECO:0000256" key="7">
    <source>
        <dbReference type="ARBA" id="ARBA00023128"/>
    </source>
</evidence>
<dbReference type="STRING" id="79200.A0A162A2K6"/>
<comment type="caution">
    <text evidence="9">The sequence shown here is derived from an EMBL/GenBank/DDBJ whole genome shotgun (WGS) entry which is preliminary data.</text>
</comment>
<keyword evidence="6" id="KW-1133">Transmembrane helix</keyword>
<dbReference type="Gramene" id="KZM94200">
    <property type="protein sequence ID" value="KZM94200"/>
    <property type="gene ID" value="DCAR_017443"/>
</dbReference>
<gene>
    <name evidence="9" type="ORF">DCAR_017443</name>
</gene>
<evidence type="ECO:0000256" key="4">
    <source>
        <dbReference type="ARBA" id="ARBA00022692"/>
    </source>
</evidence>
<evidence type="ECO:0008006" key="10">
    <source>
        <dbReference type="Google" id="ProtNLM"/>
    </source>
</evidence>
<evidence type="ECO:0000256" key="2">
    <source>
        <dbReference type="ARBA" id="ARBA00004434"/>
    </source>
</evidence>
<name>A0A162A2K6_DAUCS</name>
<dbReference type="Pfam" id="PF04418">
    <property type="entry name" value="DUF543"/>
    <property type="match status" value="1"/>
</dbReference>
<reference evidence="9" key="1">
    <citation type="journal article" date="2016" name="Nat. Genet.">
        <title>A high-quality carrot genome assembly provides new insights into carotenoid accumulation and asterid genome evolution.</title>
        <authorList>
            <person name="Iorizzo M."/>
            <person name="Ellison S."/>
            <person name="Senalik D."/>
            <person name="Zeng P."/>
            <person name="Satapoomin P."/>
            <person name="Huang J."/>
            <person name="Bowman M."/>
            <person name="Iovene M."/>
            <person name="Sanseverino W."/>
            <person name="Cavagnaro P."/>
            <person name="Yildiz M."/>
            <person name="Macko-Podgorni A."/>
            <person name="Moranska E."/>
            <person name="Grzebelus E."/>
            <person name="Grzebelus D."/>
            <person name="Ashrafi H."/>
            <person name="Zheng Z."/>
            <person name="Cheng S."/>
            <person name="Spooner D."/>
            <person name="Van Deynze A."/>
            <person name="Simon P."/>
        </authorList>
    </citation>
    <scope>NUCLEOTIDE SEQUENCE [LARGE SCALE GENOMIC DNA]</scope>
    <source>
        <tissue evidence="9">Leaf</tissue>
    </source>
</reference>
<dbReference type="InterPro" id="IPR007512">
    <property type="entry name" value="Mic10"/>
</dbReference>
<comment type="similarity">
    <text evidence="3">Belongs to the MICOS complex subunit Mic10 family.</text>
</comment>
<dbReference type="GO" id="GO:0061617">
    <property type="term" value="C:MICOS complex"/>
    <property type="evidence" value="ECO:0007669"/>
    <property type="project" value="InterPro"/>
</dbReference>